<keyword evidence="1" id="KW-0175">Coiled coil</keyword>
<gene>
    <name evidence="3" type="ORF">BLNAU_22699</name>
</gene>
<dbReference type="PANTHER" id="PTHR47026">
    <property type="entry name" value="PIGMENTOSA GTPASE REGULATOR-LIKE PROTEIN, PUTATIVE-RELATED"/>
    <property type="match status" value="1"/>
</dbReference>
<evidence type="ECO:0000313" key="4">
    <source>
        <dbReference type="Proteomes" id="UP001281761"/>
    </source>
</evidence>
<feature type="coiled-coil region" evidence="1">
    <location>
        <begin position="8"/>
        <end position="121"/>
    </location>
</feature>
<sequence length="284" mass="33580">MSKKITTVEQLRETVDQFTQDVERLTDEAKYEEAEKVNSKLETLKALLYEKEEEELKKKHAISIEELKQAYEEKMNKFNFEWDETMTKFENDSATLIKTTKEKQNRQLAELETEFRTAAETGTLPPVVFSQECQLLREQEKQLGKMKKFKEAQRTKMAADAMEEDEINRHQKGLEKRNNDRIIQLKKQMLFELTNLEKTIERERNANRTKRLDETAQLEQRYKNMQQEQARKNRTELNEFHSKRAKLQFKERSMASSMVRTSARSSPKKAGPKAKSSPKRQAPH</sequence>
<evidence type="ECO:0000313" key="3">
    <source>
        <dbReference type="EMBL" id="KAK2942388.1"/>
    </source>
</evidence>
<feature type="compositionally biased region" description="Basic and acidic residues" evidence="2">
    <location>
        <begin position="229"/>
        <end position="253"/>
    </location>
</feature>
<feature type="compositionally biased region" description="Basic residues" evidence="2">
    <location>
        <begin position="266"/>
        <end position="284"/>
    </location>
</feature>
<protein>
    <submittedName>
        <fullName evidence="3">Uncharacterized protein</fullName>
    </submittedName>
</protein>
<feature type="region of interest" description="Disordered" evidence="2">
    <location>
        <begin position="224"/>
        <end position="284"/>
    </location>
</feature>
<comment type="caution">
    <text evidence="3">The sequence shown here is derived from an EMBL/GenBank/DDBJ whole genome shotgun (WGS) entry which is preliminary data.</text>
</comment>
<dbReference type="PANTHER" id="PTHR47026:SF2">
    <property type="entry name" value="FLAGELLAR ASSOCIATED PROTEIN"/>
    <property type="match status" value="1"/>
</dbReference>
<dbReference type="Proteomes" id="UP001281761">
    <property type="component" value="Unassembled WGS sequence"/>
</dbReference>
<name>A0ABQ9WST0_9EUKA</name>
<proteinExistence type="predicted"/>
<accession>A0ABQ9WST0</accession>
<evidence type="ECO:0000256" key="2">
    <source>
        <dbReference type="SAM" id="MobiDB-lite"/>
    </source>
</evidence>
<organism evidence="3 4">
    <name type="scientific">Blattamonas nauphoetae</name>
    <dbReference type="NCBI Taxonomy" id="2049346"/>
    <lineage>
        <taxon>Eukaryota</taxon>
        <taxon>Metamonada</taxon>
        <taxon>Preaxostyla</taxon>
        <taxon>Oxymonadida</taxon>
        <taxon>Blattamonas</taxon>
    </lineage>
</organism>
<reference evidence="3 4" key="1">
    <citation type="journal article" date="2022" name="bioRxiv">
        <title>Genomics of Preaxostyla Flagellates Illuminates Evolutionary Transitions and the Path Towards Mitochondrial Loss.</title>
        <authorList>
            <person name="Novak L.V.F."/>
            <person name="Treitli S.C."/>
            <person name="Pyrih J."/>
            <person name="Halakuc P."/>
            <person name="Pipaliya S.V."/>
            <person name="Vacek V."/>
            <person name="Brzon O."/>
            <person name="Soukal P."/>
            <person name="Eme L."/>
            <person name="Dacks J.B."/>
            <person name="Karnkowska A."/>
            <person name="Elias M."/>
            <person name="Hampl V."/>
        </authorList>
    </citation>
    <scope>NUCLEOTIDE SEQUENCE [LARGE SCALE GENOMIC DNA]</scope>
    <source>
        <strain evidence="3">NAU3</strain>
        <tissue evidence="3">Gut</tissue>
    </source>
</reference>
<keyword evidence="4" id="KW-1185">Reference proteome</keyword>
<dbReference type="EMBL" id="JARBJD010000412">
    <property type="protein sequence ID" value="KAK2942388.1"/>
    <property type="molecule type" value="Genomic_DNA"/>
</dbReference>
<evidence type="ECO:0000256" key="1">
    <source>
        <dbReference type="SAM" id="Coils"/>
    </source>
</evidence>